<evidence type="ECO:0000256" key="11">
    <source>
        <dbReference type="ARBA" id="ARBA00023098"/>
    </source>
</evidence>
<dbReference type="InterPro" id="IPR000734">
    <property type="entry name" value="TAG_lipase"/>
</dbReference>
<evidence type="ECO:0000256" key="41">
    <source>
        <dbReference type="RuleBase" id="RU362046"/>
    </source>
</evidence>
<evidence type="ECO:0000256" key="18">
    <source>
        <dbReference type="ARBA" id="ARBA00023590"/>
    </source>
</evidence>
<dbReference type="PRINTS" id="PR00823">
    <property type="entry name" value="PANCLIPASE"/>
</dbReference>
<comment type="catalytic activity">
    <reaction evidence="27">
        <text>1,2,3-tripropanoylglycerol + H2O = dipropanoylglycerol + propanoate + H(+)</text>
        <dbReference type="Rhea" id="RHEA:48024"/>
        <dbReference type="ChEBI" id="CHEBI:15377"/>
        <dbReference type="ChEBI" id="CHEBI:15378"/>
        <dbReference type="ChEBI" id="CHEBI:17272"/>
        <dbReference type="ChEBI" id="CHEBI:88153"/>
        <dbReference type="ChEBI" id="CHEBI:88155"/>
    </reaction>
    <physiologicalReaction direction="left-to-right" evidence="27">
        <dbReference type="Rhea" id="RHEA:48025"/>
    </physiologicalReaction>
</comment>
<comment type="catalytic activity">
    <reaction evidence="24">
        <text>1-(9Z-octadecenoyl)-glycerol + H2O = glycerol + (9Z)-octadecenoate + H(+)</text>
        <dbReference type="Rhea" id="RHEA:38487"/>
        <dbReference type="ChEBI" id="CHEBI:15377"/>
        <dbReference type="ChEBI" id="CHEBI:15378"/>
        <dbReference type="ChEBI" id="CHEBI:17754"/>
        <dbReference type="ChEBI" id="CHEBI:30823"/>
        <dbReference type="ChEBI" id="CHEBI:75342"/>
    </reaction>
    <physiologicalReaction direction="left-to-right" evidence="24">
        <dbReference type="Rhea" id="RHEA:38488"/>
    </physiologicalReaction>
</comment>
<keyword evidence="45" id="KW-1185">Reference proteome</keyword>
<comment type="catalytic activity">
    <reaction evidence="37">
        <text>1,2-didodecanoyl-3-beta-D-galactosyl-sn-glycerol + H2O = dodecanoyl-3-beta-D-galactosyl-sn-glycerol + dodecanoate + H(+)</text>
        <dbReference type="Rhea" id="RHEA:48540"/>
        <dbReference type="ChEBI" id="CHEBI:15377"/>
        <dbReference type="ChEBI" id="CHEBI:15378"/>
        <dbReference type="ChEBI" id="CHEBI:18262"/>
        <dbReference type="ChEBI" id="CHEBI:90340"/>
        <dbReference type="ChEBI" id="CHEBI:90515"/>
    </reaction>
    <physiologicalReaction direction="left-to-right" evidence="37">
        <dbReference type="Rhea" id="RHEA:48541"/>
    </physiologicalReaction>
</comment>
<sequence>MSHMWSLLFFLIGTAYAAEVCFDGLGCFDDLPPWGGTPQRPSSTLPWHPEEIGTPLPPLHPDGPLLPGKSSFHFIWCVAAKKELLSLILCEYGNTICEIKADESIQVLNYSGTRKTRFIIPGYLKEGDEDWPQEMCKAMLTWENVNCVAVEWKKGVRTQYVQAANNARVVSAQVVSMITFLKSQYKQKADKFHIIGHSLGAHAAGAAGSRIPGLARITGLDPVEPYFQDTDESVCLDTSDATFVDVIHTDGLPFNSKLGLGMSQSIGHIDFYPNGGELMPGCTANKGWNKDLDAIWQGTKKFDDCNHVRSYEYYIESIVKSQGFVAFPCSDKDSFDDGKCFPCAENKCPLMGSHADRFTLTDGVLKSKYFLKTGSSKPFGRYSYRAKMTLDGPIWPNPGFMYMALSGDNDSTKEHQIFVGALVPGWTYEVLLDAEVDVGIVEEVTFRWNNHIFNPMKPRYGVSKMELQRGKDNMIVSFCSTENVKENAVQHVLPCQA</sequence>
<dbReference type="GO" id="GO:0016042">
    <property type="term" value="P:lipid catabolic process"/>
    <property type="evidence" value="ECO:0007669"/>
    <property type="project" value="UniProtKB-KW"/>
</dbReference>
<dbReference type="GO" id="GO:0042589">
    <property type="term" value="C:zymogen granule membrane"/>
    <property type="evidence" value="ECO:0007669"/>
    <property type="project" value="UniProtKB-SubCell"/>
</dbReference>
<dbReference type="PANTHER" id="PTHR11610:SF165">
    <property type="entry name" value="PANCREATIC LIPASE-RELATED PROTEIN 2"/>
    <property type="match status" value="1"/>
</dbReference>
<dbReference type="Gene3D" id="3.40.50.1820">
    <property type="entry name" value="alpha/beta hydrolase"/>
    <property type="match status" value="1"/>
</dbReference>
<evidence type="ECO:0000256" key="27">
    <source>
        <dbReference type="ARBA" id="ARBA00047744"/>
    </source>
</evidence>
<dbReference type="InterPro" id="IPR029058">
    <property type="entry name" value="AB_hydrolase_fold"/>
</dbReference>
<dbReference type="PIRSF" id="PIRSF000865">
    <property type="entry name" value="Lipoprotein_lipase_LIPH"/>
    <property type="match status" value="1"/>
</dbReference>
<feature type="binding site" evidence="39">
    <location>
        <position position="232"/>
    </location>
    <ligand>
        <name>Ca(2+)</name>
        <dbReference type="ChEBI" id="CHEBI:29108"/>
    </ligand>
</feature>
<keyword evidence="14" id="KW-0325">Glycoprotein</keyword>
<comment type="catalytic activity">
    <reaction evidence="17">
        <text>a triacylglycerol + H2O = a diacylglycerol + a fatty acid + H(+)</text>
        <dbReference type="Rhea" id="RHEA:12044"/>
        <dbReference type="ChEBI" id="CHEBI:15377"/>
        <dbReference type="ChEBI" id="CHEBI:15378"/>
        <dbReference type="ChEBI" id="CHEBI:17855"/>
        <dbReference type="ChEBI" id="CHEBI:18035"/>
        <dbReference type="ChEBI" id="CHEBI:28868"/>
        <dbReference type="EC" id="3.1.1.3"/>
    </reaction>
    <physiologicalReaction direction="left-to-right" evidence="17">
        <dbReference type="Rhea" id="RHEA:12045"/>
    </physiologicalReaction>
</comment>
<evidence type="ECO:0000256" key="38">
    <source>
        <dbReference type="PIRSR" id="PIRSR000865-1"/>
    </source>
</evidence>
<comment type="catalytic activity">
    <reaction evidence="33">
        <text>1,2-dioctanoyl-3-O-[alpha-D-galactosyl-(1-&gt;6)-beta-D-galactosyl]-sn-glycerol + H2O = octanoyl-3-O-[alpha-D-galactosyl-(1-&gt;6)-beta-D-galactosyl]-sn-glycerol + octanoate + H(+)</text>
        <dbReference type="Rhea" id="RHEA:48692"/>
        <dbReference type="ChEBI" id="CHEBI:15377"/>
        <dbReference type="ChEBI" id="CHEBI:15378"/>
        <dbReference type="ChEBI" id="CHEBI:25646"/>
        <dbReference type="ChEBI" id="CHEBI:90457"/>
        <dbReference type="ChEBI" id="CHEBI:90768"/>
    </reaction>
    <physiologicalReaction direction="left-to-right" evidence="33">
        <dbReference type="Rhea" id="RHEA:48693"/>
    </physiologicalReaction>
</comment>
<dbReference type="GO" id="GO:0005615">
    <property type="term" value="C:extracellular space"/>
    <property type="evidence" value="ECO:0007669"/>
    <property type="project" value="TreeGrafter"/>
</dbReference>
<feature type="domain" description="PLAT" evidence="43">
    <location>
        <begin position="401"/>
        <end position="486"/>
    </location>
</feature>
<dbReference type="GO" id="GO:0046872">
    <property type="term" value="F:metal ion binding"/>
    <property type="evidence" value="ECO:0007669"/>
    <property type="project" value="UniProtKB-KW"/>
</dbReference>
<evidence type="ECO:0000256" key="30">
    <source>
        <dbReference type="ARBA" id="ARBA00048377"/>
    </source>
</evidence>
<evidence type="ECO:0000256" key="5">
    <source>
        <dbReference type="ARBA" id="ARBA00010701"/>
    </source>
</evidence>
<dbReference type="SUPFAM" id="SSF53474">
    <property type="entry name" value="alpha/beta-Hydrolases"/>
    <property type="match status" value="1"/>
</dbReference>
<dbReference type="GO" id="GO:0004465">
    <property type="term" value="F:lipoprotein lipase activity"/>
    <property type="evidence" value="ECO:0007669"/>
    <property type="project" value="TreeGrafter"/>
</dbReference>
<keyword evidence="16" id="KW-0968">Cytoplasmic vesicle</keyword>
<evidence type="ECO:0000256" key="36">
    <source>
        <dbReference type="ARBA" id="ARBA00049352"/>
    </source>
</evidence>
<comment type="catalytic activity">
    <reaction evidence="21">
        <text>1-beta-D-galactosyl-2,3-didodecanoyl-sn-glycerol + H2O = 1-beta-D-galactosyl-dodecanoyl-sn-glycerol + dodecanoate + H(+)</text>
        <dbReference type="Rhea" id="RHEA:48536"/>
        <dbReference type="ChEBI" id="CHEBI:15377"/>
        <dbReference type="ChEBI" id="CHEBI:15378"/>
        <dbReference type="ChEBI" id="CHEBI:18262"/>
        <dbReference type="ChEBI" id="CHEBI:90342"/>
        <dbReference type="ChEBI" id="CHEBI:90514"/>
    </reaction>
    <physiologicalReaction direction="left-to-right" evidence="21">
        <dbReference type="Rhea" id="RHEA:48537"/>
    </physiologicalReaction>
</comment>
<comment type="catalytic activity">
    <reaction evidence="35">
        <text>1,2,3-trioctanoylglycerol + H2O = dioctanoylglycerol + octanoate + H(+)</text>
        <dbReference type="Rhea" id="RHEA:47864"/>
        <dbReference type="ChEBI" id="CHEBI:15377"/>
        <dbReference type="ChEBI" id="CHEBI:15378"/>
        <dbReference type="ChEBI" id="CHEBI:25646"/>
        <dbReference type="ChEBI" id="CHEBI:76978"/>
        <dbReference type="ChEBI" id="CHEBI:88066"/>
    </reaction>
    <physiologicalReaction direction="left-to-right" evidence="35">
        <dbReference type="Rhea" id="RHEA:47865"/>
    </physiologicalReaction>
</comment>
<evidence type="ECO:0000256" key="2">
    <source>
        <dbReference type="ARBA" id="ARBA00004613"/>
    </source>
</evidence>
<evidence type="ECO:0000256" key="19">
    <source>
        <dbReference type="ARBA" id="ARBA00024321"/>
    </source>
</evidence>
<dbReference type="GO" id="GO:0043005">
    <property type="term" value="C:neuron projection"/>
    <property type="evidence" value="ECO:0007669"/>
    <property type="project" value="UniProtKB-SubCell"/>
</dbReference>
<comment type="catalytic activity">
    <reaction evidence="26">
        <text>di-(9Z)-octadecenoylglycerol + H2O = (9Z-octadecenoyl)-glycerol + (9Z)-octadecenoate + H(+)</text>
        <dbReference type="Rhea" id="RHEA:47868"/>
        <dbReference type="ChEBI" id="CHEBI:15377"/>
        <dbReference type="ChEBI" id="CHEBI:15378"/>
        <dbReference type="ChEBI" id="CHEBI:30823"/>
        <dbReference type="ChEBI" id="CHEBI:75937"/>
        <dbReference type="ChEBI" id="CHEBI:75945"/>
    </reaction>
    <physiologicalReaction direction="left-to-right" evidence="26">
        <dbReference type="Rhea" id="RHEA:47869"/>
    </physiologicalReaction>
</comment>
<comment type="pathway">
    <text evidence="18">Glycolipid metabolism.</text>
</comment>
<keyword evidence="9 39" id="KW-0106">Calcium</keyword>
<dbReference type="GO" id="GO:0047714">
    <property type="term" value="F:galactolipase activity"/>
    <property type="evidence" value="ECO:0007669"/>
    <property type="project" value="UniProtKB-EC"/>
</dbReference>
<evidence type="ECO:0000256" key="9">
    <source>
        <dbReference type="ARBA" id="ARBA00022837"/>
    </source>
</evidence>
<dbReference type="Pfam" id="PF00151">
    <property type="entry name" value="Lipase"/>
    <property type="match status" value="1"/>
</dbReference>
<keyword evidence="7 39" id="KW-0479">Metal-binding</keyword>
<evidence type="ECO:0000256" key="35">
    <source>
        <dbReference type="ARBA" id="ARBA00049290"/>
    </source>
</evidence>
<feature type="active site" description="Charge relay system" evidence="38">
    <location>
        <position position="221"/>
    </location>
</feature>
<feature type="binding site" evidence="39">
    <location>
        <position position="237"/>
    </location>
    <ligand>
        <name>Ca(2+)</name>
        <dbReference type="ChEBI" id="CHEBI:29108"/>
    </ligand>
</feature>
<dbReference type="InterPro" id="IPR036392">
    <property type="entry name" value="PLAT/LH2_dom_sf"/>
</dbReference>
<evidence type="ECO:0000259" key="43">
    <source>
        <dbReference type="Pfam" id="PF01477"/>
    </source>
</evidence>
<keyword evidence="8" id="KW-0378">Hydrolase</keyword>
<comment type="pathway">
    <text evidence="4">Lipid metabolism.</text>
</comment>
<organism evidence="44 45">
    <name type="scientific">Champsocephalus esox</name>
    <name type="common">pike icefish</name>
    <dbReference type="NCBI Taxonomy" id="159716"/>
    <lineage>
        <taxon>Eukaryota</taxon>
        <taxon>Metazoa</taxon>
        <taxon>Chordata</taxon>
        <taxon>Craniata</taxon>
        <taxon>Vertebrata</taxon>
        <taxon>Euteleostomi</taxon>
        <taxon>Actinopterygii</taxon>
        <taxon>Neopterygii</taxon>
        <taxon>Teleostei</taxon>
        <taxon>Neoteleostei</taxon>
        <taxon>Acanthomorphata</taxon>
        <taxon>Eupercaria</taxon>
        <taxon>Perciformes</taxon>
        <taxon>Notothenioidei</taxon>
        <taxon>Channichthyidae</taxon>
        <taxon>Champsocephalus</taxon>
    </lineage>
</organism>
<keyword evidence="12" id="KW-0472">Membrane</keyword>
<evidence type="ECO:0000256" key="22">
    <source>
        <dbReference type="ARBA" id="ARBA00047270"/>
    </source>
</evidence>
<reference evidence="44 45" key="1">
    <citation type="journal article" date="2023" name="Mol. Biol. Evol.">
        <title>Genomics of Secondarily Temperate Adaptation in the Only Non-Antarctic Icefish.</title>
        <authorList>
            <person name="Rivera-Colon A.G."/>
            <person name="Rayamajhi N."/>
            <person name="Minhas B.F."/>
            <person name="Madrigal G."/>
            <person name="Bilyk K.T."/>
            <person name="Yoon V."/>
            <person name="Hune M."/>
            <person name="Gregory S."/>
            <person name="Cheng C.H.C."/>
            <person name="Catchen J.M."/>
        </authorList>
    </citation>
    <scope>NUCLEOTIDE SEQUENCE [LARGE SCALE GENOMIC DNA]</scope>
    <source>
        <strain evidence="44">JC2023a</strain>
    </source>
</reference>
<evidence type="ECO:0000256" key="8">
    <source>
        <dbReference type="ARBA" id="ARBA00022801"/>
    </source>
</evidence>
<evidence type="ECO:0000259" key="42">
    <source>
        <dbReference type="Pfam" id="PF00151"/>
    </source>
</evidence>
<comment type="catalytic activity">
    <reaction evidence="31">
        <text>1,2,3-tri-(9Z-octadecenoyl)-glycerol + H2O = di-(9Z)-octadecenoylglycerol + (9Z)-octadecenoate + H(+)</text>
        <dbReference type="Rhea" id="RHEA:38575"/>
        <dbReference type="ChEBI" id="CHEBI:15377"/>
        <dbReference type="ChEBI" id="CHEBI:15378"/>
        <dbReference type="ChEBI" id="CHEBI:30823"/>
        <dbReference type="ChEBI" id="CHEBI:53753"/>
        <dbReference type="ChEBI" id="CHEBI:75945"/>
    </reaction>
    <physiologicalReaction direction="left-to-right" evidence="31">
        <dbReference type="Rhea" id="RHEA:38576"/>
    </physiologicalReaction>
</comment>
<comment type="catalytic activity">
    <reaction evidence="36">
        <text>long chain 1,2-diacyl-3-O-[alpha-D-galactosyl-(1-&gt;6)-beta-D-galactosyl]-sn-glycerol + H2O = long chain acyl-3-O-[alpha-D-galactosyl-(1-&gt;6)-beta-D-galactosyl]-sn-glycerol + a fatty acid + H(+)</text>
        <dbReference type="Rhea" id="RHEA:48708"/>
        <dbReference type="ChEBI" id="CHEBI:15377"/>
        <dbReference type="ChEBI" id="CHEBI:15378"/>
        <dbReference type="ChEBI" id="CHEBI:28868"/>
        <dbReference type="ChEBI" id="CHEBI:90463"/>
        <dbReference type="ChEBI" id="CHEBI:90774"/>
    </reaction>
    <physiologicalReaction direction="left-to-right" evidence="36">
        <dbReference type="Rhea" id="RHEA:48709"/>
    </physiologicalReaction>
</comment>
<evidence type="ECO:0000313" key="44">
    <source>
        <dbReference type="EMBL" id="KAK5877462.1"/>
    </source>
</evidence>
<comment type="catalytic activity">
    <reaction evidence="32">
        <text>long chain 1,2-diacyl-3-O-beta-D-galactosyl-sn-glycerol + H2O = long chain acyl-3-O-beta-D-galactosyl-sn-glycerol + a fatty acid + H(+)</text>
        <dbReference type="Rhea" id="RHEA:48700"/>
        <dbReference type="ChEBI" id="CHEBI:15377"/>
        <dbReference type="ChEBI" id="CHEBI:15378"/>
        <dbReference type="ChEBI" id="CHEBI:28868"/>
        <dbReference type="ChEBI" id="CHEBI:90477"/>
        <dbReference type="ChEBI" id="CHEBI:90770"/>
    </reaction>
    <physiologicalReaction direction="left-to-right" evidence="32">
        <dbReference type="Rhea" id="RHEA:48701"/>
    </physiologicalReaction>
</comment>
<gene>
    <name evidence="44" type="ORF">CesoFtcFv8_024964</name>
</gene>
<comment type="similarity">
    <text evidence="5 40">Belongs to the AB hydrolase superfamily. Lipase family.</text>
</comment>
<comment type="catalytic activity">
    <reaction evidence="22">
        <text>(9Z-octadecenoyl)-glycerol + H2O = glycerol + (9Z)-octadecenoate + H(+)</text>
        <dbReference type="Rhea" id="RHEA:39955"/>
        <dbReference type="ChEBI" id="CHEBI:15377"/>
        <dbReference type="ChEBI" id="CHEBI:15378"/>
        <dbReference type="ChEBI" id="CHEBI:17754"/>
        <dbReference type="ChEBI" id="CHEBI:30823"/>
        <dbReference type="ChEBI" id="CHEBI:75937"/>
    </reaction>
    <physiologicalReaction direction="left-to-right" evidence="22">
        <dbReference type="Rhea" id="RHEA:39956"/>
    </physiologicalReaction>
</comment>
<feature type="active site" description="Nucleophile" evidence="38">
    <location>
        <position position="198"/>
    </location>
</feature>
<evidence type="ECO:0000256" key="25">
    <source>
        <dbReference type="ARBA" id="ARBA00047618"/>
    </source>
</evidence>
<comment type="catalytic activity">
    <reaction evidence="30">
        <text>1,2,3-tributanoylglycerol + H2O = dibutanoylglycerol + butanoate + H(+)</text>
        <dbReference type="Rhea" id="RHEA:40475"/>
        <dbReference type="ChEBI" id="CHEBI:15377"/>
        <dbReference type="ChEBI" id="CHEBI:15378"/>
        <dbReference type="ChEBI" id="CHEBI:17968"/>
        <dbReference type="ChEBI" id="CHEBI:35020"/>
        <dbReference type="ChEBI" id="CHEBI:76478"/>
    </reaction>
    <physiologicalReaction direction="left-to-right" evidence="30">
        <dbReference type="Rhea" id="RHEA:40476"/>
    </physiologicalReaction>
</comment>
<dbReference type="EMBL" id="JAULUE010002066">
    <property type="protein sequence ID" value="KAK5877462.1"/>
    <property type="molecule type" value="Genomic_DNA"/>
</dbReference>
<evidence type="ECO:0000256" key="31">
    <source>
        <dbReference type="ARBA" id="ARBA00048386"/>
    </source>
</evidence>
<feature type="chain" id="PRO_5042668618" description="Triacylglycerol lipase" evidence="41">
    <location>
        <begin position="18"/>
        <end position="497"/>
    </location>
</feature>
<evidence type="ECO:0000256" key="17">
    <source>
        <dbReference type="ARBA" id="ARBA00023369"/>
    </source>
</evidence>
<evidence type="ECO:0000256" key="20">
    <source>
        <dbReference type="ARBA" id="ARBA00036503"/>
    </source>
</evidence>
<evidence type="ECO:0000256" key="39">
    <source>
        <dbReference type="PIRSR" id="PIRSR000865-2"/>
    </source>
</evidence>
<evidence type="ECO:0000256" key="10">
    <source>
        <dbReference type="ARBA" id="ARBA00022963"/>
    </source>
</evidence>
<dbReference type="CDD" id="cd00707">
    <property type="entry name" value="Pancreat_lipase_like"/>
    <property type="match status" value="1"/>
</dbReference>
<evidence type="ECO:0000256" key="16">
    <source>
        <dbReference type="ARBA" id="ARBA00023329"/>
    </source>
</evidence>
<evidence type="ECO:0000256" key="32">
    <source>
        <dbReference type="ARBA" id="ARBA00048546"/>
    </source>
</evidence>
<comment type="caution">
    <text evidence="44">The sequence shown here is derived from an EMBL/GenBank/DDBJ whole genome shotgun (WGS) entry which is preliminary data.</text>
</comment>
<evidence type="ECO:0000256" key="14">
    <source>
        <dbReference type="ARBA" id="ARBA00023180"/>
    </source>
</evidence>
<dbReference type="Gene3D" id="2.60.60.20">
    <property type="entry name" value="PLAT/LH2 domain"/>
    <property type="match status" value="1"/>
</dbReference>
<dbReference type="InterPro" id="IPR033906">
    <property type="entry name" value="Lipase_N"/>
</dbReference>
<feature type="active site" description="Charge relay system" evidence="38">
    <location>
        <position position="307"/>
    </location>
</feature>
<evidence type="ECO:0000256" key="40">
    <source>
        <dbReference type="RuleBase" id="RU004262"/>
    </source>
</evidence>
<accession>A0AAN8GBE7</accession>
<evidence type="ECO:0000256" key="29">
    <source>
        <dbReference type="ARBA" id="ARBA00048268"/>
    </source>
</evidence>
<dbReference type="FunFam" id="3.40.50.1820:FF:000033">
    <property type="entry name" value="Pancreatic triacylglycerol lipase"/>
    <property type="match status" value="1"/>
</dbReference>
<dbReference type="InterPro" id="IPR013818">
    <property type="entry name" value="Lipase"/>
</dbReference>
<comment type="catalytic activity">
    <reaction evidence="20">
        <text>a 1,2-diacyl-3-O-(beta-D-galactosyl)-sn-glycerol + 2 H2O = 3-beta-D-galactosyl-sn-glycerol + 2 a fatty acid + 2 H(+)</text>
        <dbReference type="Rhea" id="RHEA:13189"/>
        <dbReference type="ChEBI" id="CHEBI:15377"/>
        <dbReference type="ChEBI" id="CHEBI:15378"/>
        <dbReference type="ChEBI" id="CHEBI:15754"/>
        <dbReference type="ChEBI" id="CHEBI:17615"/>
        <dbReference type="ChEBI" id="CHEBI:28868"/>
        <dbReference type="EC" id="3.1.1.26"/>
    </reaction>
    <physiologicalReaction direction="left-to-right" evidence="20">
        <dbReference type="Rhea" id="RHEA:13190"/>
    </physiologicalReaction>
</comment>
<feature type="domain" description="Lipase" evidence="42">
    <location>
        <begin position="99"/>
        <end position="379"/>
    </location>
</feature>
<dbReference type="InterPro" id="IPR016272">
    <property type="entry name" value="Lipase_LIPH"/>
</dbReference>
<dbReference type="InterPro" id="IPR001024">
    <property type="entry name" value="PLAT/LH2_dom"/>
</dbReference>
<keyword evidence="6 41" id="KW-0964">Secreted</keyword>
<dbReference type="EC" id="3.1.1.3" evidence="41"/>
<evidence type="ECO:0000256" key="37">
    <source>
        <dbReference type="ARBA" id="ARBA00049420"/>
    </source>
</evidence>
<comment type="catalytic activity">
    <reaction evidence="29">
        <text>1,2-dioctanoyl-3-O-beta-D-galactosyl-sn-glycerol + H2O = octanoyl-3-(beta-D-galactosyl)-sn-glycerol + octanoate + H(+)</text>
        <dbReference type="Rhea" id="RHEA:48696"/>
        <dbReference type="ChEBI" id="CHEBI:15377"/>
        <dbReference type="ChEBI" id="CHEBI:15378"/>
        <dbReference type="ChEBI" id="CHEBI:25646"/>
        <dbReference type="ChEBI" id="CHEBI:90453"/>
        <dbReference type="ChEBI" id="CHEBI:90769"/>
    </reaction>
    <physiologicalReaction direction="left-to-right" evidence="29">
        <dbReference type="Rhea" id="RHEA:48697"/>
    </physiologicalReaction>
</comment>
<comment type="pathway">
    <text evidence="3">Glycerolipid metabolism; triacylglycerol degradation.</text>
</comment>
<evidence type="ECO:0000313" key="45">
    <source>
        <dbReference type="Proteomes" id="UP001335648"/>
    </source>
</evidence>
<evidence type="ECO:0000256" key="23">
    <source>
        <dbReference type="ARBA" id="ARBA00047296"/>
    </source>
</evidence>
<keyword evidence="13 41" id="KW-1015">Disulfide bond</keyword>
<evidence type="ECO:0000256" key="6">
    <source>
        <dbReference type="ARBA" id="ARBA00022525"/>
    </source>
</evidence>
<comment type="catalytic activity">
    <reaction evidence="34">
        <text>a 1,2-diacyl-sn-glycero-3-phosphocholine + H2O = a monoacyl-sn-glycero-3-phosphocholine + a fatty acid + H(+)</text>
        <dbReference type="Rhea" id="RHEA:44664"/>
        <dbReference type="ChEBI" id="CHEBI:15377"/>
        <dbReference type="ChEBI" id="CHEBI:15378"/>
        <dbReference type="ChEBI" id="CHEBI:28868"/>
        <dbReference type="ChEBI" id="CHEBI:57643"/>
        <dbReference type="ChEBI" id="CHEBI:84465"/>
    </reaction>
    <physiologicalReaction direction="left-to-right" evidence="34">
        <dbReference type="Rhea" id="RHEA:44665"/>
    </physiologicalReaction>
</comment>
<evidence type="ECO:0000256" key="4">
    <source>
        <dbReference type="ARBA" id="ARBA00005189"/>
    </source>
</evidence>
<evidence type="ECO:0000256" key="26">
    <source>
        <dbReference type="ARBA" id="ARBA00047741"/>
    </source>
</evidence>
<dbReference type="InterPro" id="IPR002331">
    <property type="entry name" value="Lipase_panc"/>
</dbReference>
<evidence type="ECO:0000256" key="12">
    <source>
        <dbReference type="ARBA" id="ARBA00023136"/>
    </source>
</evidence>
<dbReference type="PANTHER" id="PTHR11610">
    <property type="entry name" value="LIPASE"/>
    <property type="match status" value="1"/>
</dbReference>
<evidence type="ECO:0000256" key="33">
    <source>
        <dbReference type="ARBA" id="ARBA00049076"/>
    </source>
</evidence>
<name>A0AAN8GBE7_9TELE</name>
<feature type="signal peptide" evidence="41">
    <location>
        <begin position="1"/>
        <end position="17"/>
    </location>
</feature>
<keyword evidence="15" id="KW-0966">Cell projection</keyword>
<evidence type="ECO:0000256" key="28">
    <source>
        <dbReference type="ARBA" id="ARBA00048139"/>
    </source>
</evidence>
<comment type="catalytic activity">
    <reaction evidence="23">
        <text>1,2-didodecanoyl-3-O-[alpha-D-galactosyl-(1-&gt;6)-beta-D-galactosyl]-sn-glycerol + H2O = dodecanoyl-3-O-[alpha-D-galactosyl-(1-&gt;6)-beta-D-galactosyl]-sn-glycerol + dodecanoate + H(+)</text>
        <dbReference type="Rhea" id="RHEA:48516"/>
        <dbReference type="ChEBI" id="CHEBI:15377"/>
        <dbReference type="ChEBI" id="CHEBI:15378"/>
        <dbReference type="ChEBI" id="CHEBI:18262"/>
        <dbReference type="ChEBI" id="CHEBI:90337"/>
        <dbReference type="ChEBI" id="CHEBI:90359"/>
    </reaction>
    <physiologicalReaction direction="left-to-right" evidence="23">
        <dbReference type="Rhea" id="RHEA:48517"/>
    </physiologicalReaction>
</comment>
<evidence type="ECO:0000256" key="21">
    <source>
        <dbReference type="ARBA" id="ARBA00036575"/>
    </source>
</evidence>
<comment type="subcellular location">
    <subcellularLocation>
        <location evidence="1">Cell projection</location>
        <location evidence="1">Neuron projection</location>
    </subcellularLocation>
    <subcellularLocation>
        <location evidence="2 41">Secreted</location>
    </subcellularLocation>
    <subcellularLocation>
        <location evidence="19">Zymogen granule membrane</location>
        <topology evidence="19">Peripheral membrane protein</topology>
    </subcellularLocation>
</comment>
<comment type="catalytic activity">
    <reaction evidence="25">
        <text>1,2-didecanoylglycerol + H2O = decanoylglycerol + decanoate + H(+)</text>
        <dbReference type="Rhea" id="RHEA:48596"/>
        <dbReference type="ChEBI" id="CHEBI:11152"/>
        <dbReference type="ChEBI" id="CHEBI:15377"/>
        <dbReference type="ChEBI" id="CHEBI:15378"/>
        <dbReference type="ChEBI" id="CHEBI:27689"/>
        <dbReference type="ChEBI" id="CHEBI:90605"/>
    </reaction>
    <physiologicalReaction direction="left-to-right" evidence="25">
        <dbReference type="Rhea" id="RHEA:48597"/>
    </physiologicalReaction>
</comment>
<keyword evidence="11 41" id="KW-0443">Lipid metabolism</keyword>
<dbReference type="Proteomes" id="UP001335648">
    <property type="component" value="Unassembled WGS sequence"/>
</dbReference>
<comment type="catalytic activity">
    <reaction evidence="28">
        <text>a 1,2-diacyl-3-O-[alpha-D-galactosyl-(1-&gt;6)-beta-D-galactosyl]-sn-glycerol + H2O = acyl-3-O-[alpha-D-galactosyl-(1-&gt;6)-beta-D-galactosyl]-sn-glycerol + a fatty acid + H(+)</text>
        <dbReference type="Rhea" id="RHEA:48372"/>
        <dbReference type="ChEBI" id="CHEBI:15377"/>
        <dbReference type="ChEBI" id="CHEBI:15378"/>
        <dbReference type="ChEBI" id="CHEBI:28396"/>
        <dbReference type="ChEBI" id="CHEBI:28868"/>
        <dbReference type="ChEBI" id="CHEBI:90310"/>
    </reaction>
    <physiologicalReaction direction="left-to-right" evidence="28">
        <dbReference type="Rhea" id="RHEA:48373"/>
    </physiologicalReaction>
</comment>
<keyword evidence="41" id="KW-0732">Signal</keyword>
<evidence type="ECO:0000256" key="24">
    <source>
        <dbReference type="ARBA" id="ARBA00047438"/>
    </source>
</evidence>
<dbReference type="PRINTS" id="PR00821">
    <property type="entry name" value="TAGLIPASE"/>
</dbReference>
<protein>
    <recommendedName>
        <fullName evidence="41">Triacylglycerol lipase</fullName>
        <ecNumber evidence="41">3.1.1.3</ecNumber>
    </recommendedName>
    <alternativeName>
        <fullName evidence="41">Pancreatic lipase</fullName>
    </alternativeName>
</protein>
<dbReference type="SUPFAM" id="SSF49723">
    <property type="entry name" value="Lipase/lipooxygenase domain (PLAT/LH2 domain)"/>
    <property type="match status" value="1"/>
</dbReference>
<proteinExistence type="inferred from homology"/>
<evidence type="ECO:0000256" key="15">
    <source>
        <dbReference type="ARBA" id="ARBA00023273"/>
    </source>
</evidence>
<keyword evidence="10 41" id="KW-0442">Lipid degradation</keyword>
<evidence type="ECO:0000256" key="1">
    <source>
        <dbReference type="ARBA" id="ARBA00004487"/>
    </source>
</evidence>
<dbReference type="AlphaFoldDB" id="A0AAN8GBE7"/>
<evidence type="ECO:0000256" key="7">
    <source>
        <dbReference type="ARBA" id="ARBA00022723"/>
    </source>
</evidence>
<feature type="binding site" evidence="39">
    <location>
        <position position="240"/>
    </location>
    <ligand>
        <name>Ca(2+)</name>
        <dbReference type="ChEBI" id="CHEBI:29108"/>
    </ligand>
</feature>
<dbReference type="Pfam" id="PF01477">
    <property type="entry name" value="PLAT"/>
    <property type="match status" value="1"/>
</dbReference>
<evidence type="ECO:0000256" key="13">
    <source>
        <dbReference type="ARBA" id="ARBA00023157"/>
    </source>
</evidence>
<evidence type="ECO:0000256" key="3">
    <source>
        <dbReference type="ARBA" id="ARBA00004879"/>
    </source>
</evidence>
<evidence type="ECO:0000256" key="34">
    <source>
        <dbReference type="ARBA" id="ARBA00049154"/>
    </source>
</evidence>